<sequence length="65" mass="7463">MKNSMMSLWFSTAKRAAGWWMGHAVNAVRRQQRAGLAEMTRAAMGTKPKRKRRARKQRPGSKSLF</sequence>
<accession>A0ABW1WUW1</accession>
<feature type="compositionally biased region" description="Basic residues" evidence="1">
    <location>
        <begin position="47"/>
        <end position="59"/>
    </location>
</feature>
<comment type="caution">
    <text evidence="2">The sequence shown here is derived from an EMBL/GenBank/DDBJ whole genome shotgun (WGS) entry which is preliminary data.</text>
</comment>
<keyword evidence="3" id="KW-1185">Reference proteome</keyword>
<evidence type="ECO:0000313" key="3">
    <source>
        <dbReference type="Proteomes" id="UP001596237"/>
    </source>
</evidence>
<protein>
    <recommendedName>
        <fullName evidence="4">CsbD family protein</fullName>
    </recommendedName>
</protein>
<evidence type="ECO:0000256" key="1">
    <source>
        <dbReference type="SAM" id="MobiDB-lite"/>
    </source>
</evidence>
<name>A0ABW1WUW1_9HYPH</name>
<dbReference type="Proteomes" id="UP001596237">
    <property type="component" value="Unassembled WGS sequence"/>
</dbReference>
<evidence type="ECO:0000313" key="2">
    <source>
        <dbReference type="EMBL" id="MFC6391247.1"/>
    </source>
</evidence>
<evidence type="ECO:0008006" key="4">
    <source>
        <dbReference type="Google" id="ProtNLM"/>
    </source>
</evidence>
<dbReference type="EMBL" id="JBHSTT010000063">
    <property type="protein sequence ID" value="MFC6391247.1"/>
    <property type="molecule type" value="Genomic_DNA"/>
</dbReference>
<feature type="region of interest" description="Disordered" evidence="1">
    <location>
        <begin position="43"/>
        <end position="65"/>
    </location>
</feature>
<reference evidence="3" key="1">
    <citation type="journal article" date="2019" name="Int. J. Syst. Evol. Microbiol.">
        <title>The Global Catalogue of Microorganisms (GCM) 10K type strain sequencing project: providing services to taxonomists for standard genome sequencing and annotation.</title>
        <authorList>
            <consortium name="The Broad Institute Genomics Platform"/>
            <consortium name="The Broad Institute Genome Sequencing Center for Infectious Disease"/>
            <person name="Wu L."/>
            <person name="Ma J."/>
        </authorList>
    </citation>
    <scope>NUCLEOTIDE SEQUENCE [LARGE SCALE GENOMIC DNA]</scope>
    <source>
        <strain evidence="3">CCUG 36916</strain>
    </source>
</reference>
<proteinExistence type="predicted"/>
<dbReference type="RefSeq" id="WP_210329359.1">
    <property type="nucleotide sequence ID" value="NZ_JBHSTT010000063.1"/>
</dbReference>
<gene>
    <name evidence="2" type="ORF">ACFQDP_18200</name>
</gene>
<organism evidence="2 3">
    <name type="scientific">Methylorubrum zatmanii</name>
    <dbReference type="NCBI Taxonomy" id="29429"/>
    <lineage>
        <taxon>Bacteria</taxon>
        <taxon>Pseudomonadati</taxon>
        <taxon>Pseudomonadota</taxon>
        <taxon>Alphaproteobacteria</taxon>
        <taxon>Hyphomicrobiales</taxon>
        <taxon>Methylobacteriaceae</taxon>
        <taxon>Methylorubrum</taxon>
    </lineage>
</organism>